<dbReference type="PROSITE" id="PS50110">
    <property type="entry name" value="RESPONSE_REGULATORY"/>
    <property type="match status" value="1"/>
</dbReference>
<feature type="domain" description="Response regulatory" evidence="3">
    <location>
        <begin position="2"/>
        <end position="119"/>
    </location>
</feature>
<dbReference type="RefSeq" id="WP_326299231.1">
    <property type="nucleotide sequence ID" value="NZ_JAYLLH010000039.1"/>
</dbReference>
<evidence type="ECO:0000259" key="3">
    <source>
        <dbReference type="PROSITE" id="PS50110"/>
    </source>
</evidence>
<dbReference type="EMBL" id="JAYLLH010000039">
    <property type="protein sequence ID" value="MEC3863162.1"/>
    <property type="molecule type" value="Genomic_DNA"/>
</dbReference>
<dbReference type="SUPFAM" id="SSF52172">
    <property type="entry name" value="CheY-like"/>
    <property type="match status" value="1"/>
</dbReference>
<dbReference type="SMART" id="SM00448">
    <property type="entry name" value="REC"/>
    <property type="match status" value="1"/>
</dbReference>
<dbReference type="InterPro" id="IPR011006">
    <property type="entry name" value="CheY-like_superfamily"/>
</dbReference>
<dbReference type="Pfam" id="PF00072">
    <property type="entry name" value="Response_reg"/>
    <property type="match status" value="1"/>
</dbReference>
<dbReference type="InterPro" id="IPR001789">
    <property type="entry name" value="Sig_transdc_resp-reg_receiver"/>
</dbReference>
<organism evidence="4 5">
    <name type="scientific">Mesobacterium hydrothermale</name>
    <dbReference type="NCBI Taxonomy" id="3111907"/>
    <lineage>
        <taxon>Bacteria</taxon>
        <taxon>Pseudomonadati</taxon>
        <taxon>Pseudomonadota</taxon>
        <taxon>Alphaproteobacteria</taxon>
        <taxon>Rhodobacterales</taxon>
        <taxon>Roseobacteraceae</taxon>
        <taxon>Mesobacterium</taxon>
    </lineage>
</organism>
<keyword evidence="1 2" id="KW-0597">Phosphoprotein</keyword>
<evidence type="ECO:0000256" key="1">
    <source>
        <dbReference type="ARBA" id="ARBA00022553"/>
    </source>
</evidence>
<sequence>MKFLAVDDEPLILDVLKSTLAESGYSDVILAETAADALRIAKAEHIDCFIIDIQMPVMTGVDLTAALRAIDAYAKTPILMNTSLSERHHVDQAFAAGATDYITKPLDRIEFATRLRNVRRMISDNSMAEALKQKSNGVFRKAFRLSREFPEIDHMLEFPVFENYIKTLSRKNLLANSLLSIQVENAAKLYTETTIKVYDTVLADIASAISGALSPAKGLFTHTGGGDFVVVLDRLSKVDPESFLCKVRLAMSVLEMDYNMDGIPVPRILLGKQIVPSFFSSTKPALLLERVMDKSTPRATPVVLPSDQSLRAIMFS</sequence>
<gene>
    <name evidence="4" type="ORF">VK792_17855</name>
</gene>
<feature type="modified residue" description="4-aspartylphosphate" evidence="2">
    <location>
        <position position="52"/>
    </location>
</feature>
<evidence type="ECO:0000313" key="4">
    <source>
        <dbReference type="EMBL" id="MEC3863162.1"/>
    </source>
</evidence>
<evidence type="ECO:0000313" key="5">
    <source>
        <dbReference type="Proteomes" id="UP001348149"/>
    </source>
</evidence>
<proteinExistence type="predicted"/>
<comment type="caution">
    <text evidence="4">The sequence shown here is derived from an EMBL/GenBank/DDBJ whole genome shotgun (WGS) entry which is preliminary data.</text>
</comment>
<name>A0ABU6HL28_9RHOB</name>
<keyword evidence="5" id="KW-1185">Reference proteome</keyword>
<evidence type="ECO:0000256" key="2">
    <source>
        <dbReference type="PROSITE-ProRule" id="PRU00169"/>
    </source>
</evidence>
<reference evidence="4 5" key="1">
    <citation type="submission" date="2024-01" db="EMBL/GenBank/DDBJ databases">
        <title>Mesobacterium rodlantinim sp. nov., isolated from shallow sea hydrothermal systems off Kueishantao Island.</title>
        <authorList>
            <person name="Su Z."/>
            <person name="Tang K."/>
        </authorList>
    </citation>
    <scope>NUCLEOTIDE SEQUENCE [LARGE SCALE GENOMIC DNA]</scope>
    <source>
        <strain evidence="4 5">TK19101</strain>
    </source>
</reference>
<accession>A0ABU6HL28</accession>
<dbReference type="Proteomes" id="UP001348149">
    <property type="component" value="Unassembled WGS sequence"/>
</dbReference>
<dbReference type="InterPro" id="IPR050595">
    <property type="entry name" value="Bact_response_regulator"/>
</dbReference>
<protein>
    <submittedName>
        <fullName evidence="4">Response regulator</fullName>
    </submittedName>
</protein>
<dbReference type="PANTHER" id="PTHR44591">
    <property type="entry name" value="STRESS RESPONSE REGULATOR PROTEIN 1"/>
    <property type="match status" value="1"/>
</dbReference>
<dbReference type="Gene3D" id="3.40.50.2300">
    <property type="match status" value="1"/>
</dbReference>
<dbReference type="PANTHER" id="PTHR44591:SF3">
    <property type="entry name" value="RESPONSE REGULATORY DOMAIN-CONTAINING PROTEIN"/>
    <property type="match status" value="1"/>
</dbReference>